<dbReference type="InterPro" id="IPR029045">
    <property type="entry name" value="ClpP/crotonase-like_dom_sf"/>
</dbReference>
<gene>
    <name evidence="7" type="primary">ctpA</name>
    <name evidence="7" type="ordered locus">ACMV_09840</name>
</gene>
<dbReference type="InterPro" id="IPR036034">
    <property type="entry name" value="PDZ_sf"/>
</dbReference>
<organism evidence="7 8">
    <name type="scientific">Acidiphilium multivorum (strain DSM 11245 / JCM 8867 / NBRC 100883 / AIU 301)</name>
    <dbReference type="NCBI Taxonomy" id="926570"/>
    <lineage>
        <taxon>Bacteria</taxon>
        <taxon>Pseudomonadati</taxon>
        <taxon>Pseudomonadota</taxon>
        <taxon>Alphaproteobacteria</taxon>
        <taxon>Acetobacterales</taxon>
        <taxon>Acidocellaceae</taxon>
        <taxon>Acidiphilium</taxon>
    </lineage>
</organism>
<dbReference type="SMART" id="SM00228">
    <property type="entry name" value="PDZ"/>
    <property type="match status" value="1"/>
</dbReference>
<sequence length="463" mass="49894">MMRMARMKLRTSLLITATFAVGIGVGMVAPAVHDALAGVRQSDETYRQLGLFENIFQRIRADYVVPEPSKKLIYDAMNGMLTGLDPHSAYMNAQQYKDMKAETSGQFGGLGIEVTEAGGFIKVITPIDGTPAAKAGIKPGDLIVAIDGKPMVGVTLDKAVDRMRGPAGSKIDITIKRPGVDKPVHVTLTRAIIHVHAVKTALYGDVGYLRLASFSENANRDIRRGVAKLKAESHGKVDAYILDLRNNPGGLLDQGIAVADDFLNTGEIVSTHGRHQSDDQVWYAHDGDITGGKPIVVLVNSGTASAAEIVSAALQQNRRAVVMGTRTFGKGSVQTIFTIPGHGALRMTTALYYTPSGKSLQDYGVEPDLVVHETNNPKDHFPKIRESNMPHAFRNPSGLKAPILPPKLVLPAVAKTIAPRPPASWPKFEPKHPNTDYQLQMALKLVRAMATNRVGASQADVAH</sequence>
<dbReference type="PANTHER" id="PTHR32060:SF30">
    <property type="entry name" value="CARBOXY-TERMINAL PROCESSING PROTEASE CTPA"/>
    <property type="match status" value="1"/>
</dbReference>
<comment type="similarity">
    <text evidence="1 5">Belongs to the peptidase S41A family.</text>
</comment>
<dbReference type="HOGENOM" id="CLU_017295_1_2_5"/>
<evidence type="ECO:0000256" key="2">
    <source>
        <dbReference type="ARBA" id="ARBA00022670"/>
    </source>
</evidence>
<dbReference type="SMART" id="SM00245">
    <property type="entry name" value="TSPc"/>
    <property type="match status" value="1"/>
</dbReference>
<dbReference type="InterPro" id="IPR004447">
    <property type="entry name" value="Peptidase_S41A"/>
</dbReference>
<dbReference type="InterPro" id="IPR001478">
    <property type="entry name" value="PDZ"/>
</dbReference>
<keyword evidence="3 5" id="KW-0378">Hydrolase</keyword>
<dbReference type="FunFam" id="2.30.42.10:FF:000063">
    <property type="entry name" value="Peptidase, S41 family"/>
    <property type="match status" value="1"/>
</dbReference>
<evidence type="ECO:0000313" key="7">
    <source>
        <dbReference type="EMBL" id="BAJ80331.1"/>
    </source>
</evidence>
<dbReference type="AlphaFoldDB" id="F0J675"/>
<dbReference type="Pfam" id="PF17820">
    <property type="entry name" value="PDZ_6"/>
    <property type="match status" value="1"/>
</dbReference>
<keyword evidence="4 5" id="KW-0720">Serine protease</keyword>
<accession>F0J675</accession>
<dbReference type="PANTHER" id="PTHR32060">
    <property type="entry name" value="TAIL-SPECIFIC PROTEASE"/>
    <property type="match status" value="1"/>
</dbReference>
<evidence type="ECO:0000256" key="1">
    <source>
        <dbReference type="ARBA" id="ARBA00009179"/>
    </source>
</evidence>
<dbReference type="GO" id="GO:0006508">
    <property type="term" value="P:proteolysis"/>
    <property type="evidence" value="ECO:0007669"/>
    <property type="project" value="UniProtKB-KW"/>
</dbReference>
<dbReference type="Proteomes" id="UP000007100">
    <property type="component" value="Chromosome"/>
</dbReference>
<dbReference type="SUPFAM" id="SSF50156">
    <property type="entry name" value="PDZ domain-like"/>
    <property type="match status" value="1"/>
</dbReference>
<dbReference type="SUPFAM" id="SSF52096">
    <property type="entry name" value="ClpP/crotonase"/>
    <property type="match status" value="1"/>
</dbReference>
<feature type="domain" description="PDZ" evidence="6">
    <location>
        <begin position="96"/>
        <end position="164"/>
    </location>
</feature>
<dbReference type="InterPro" id="IPR005151">
    <property type="entry name" value="Tail-specific_protease"/>
</dbReference>
<dbReference type="Pfam" id="PF03572">
    <property type="entry name" value="Peptidase_S41"/>
    <property type="match status" value="1"/>
</dbReference>
<dbReference type="GO" id="GO:0030288">
    <property type="term" value="C:outer membrane-bounded periplasmic space"/>
    <property type="evidence" value="ECO:0007669"/>
    <property type="project" value="TreeGrafter"/>
</dbReference>
<dbReference type="PROSITE" id="PS50106">
    <property type="entry name" value="PDZ"/>
    <property type="match status" value="1"/>
</dbReference>
<keyword evidence="8" id="KW-1185">Reference proteome</keyword>
<dbReference type="InterPro" id="IPR041489">
    <property type="entry name" value="PDZ_6"/>
</dbReference>
<protein>
    <submittedName>
        <fullName evidence="7">Carboxyl-terminal protease</fullName>
        <ecNumber evidence="7">3.4.21.102</ecNumber>
    </submittedName>
</protein>
<evidence type="ECO:0000313" key="8">
    <source>
        <dbReference type="Proteomes" id="UP000007100"/>
    </source>
</evidence>
<evidence type="ECO:0000256" key="5">
    <source>
        <dbReference type="RuleBase" id="RU004404"/>
    </source>
</evidence>
<dbReference type="Gene3D" id="2.30.42.10">
    <property type="match status" value="1"/>
</dbReference>
<dbReference type="CDD" id="cd07560">
    <property type="entry name" value="Peptidase_S41_CPP"/>
    <property type="match status" value="1"/>
</dbReference>
<dbReference type="GO" id="GO:0004252">
    <property type="term" value="F:serine-type endopeptidase activity"/>
    <property type="evidence" value="ECO:0007669"/>
    <property type="project" value="UniProtKB-EC"/>
</dbReference>
<dbReference type="EC" id="3.4.21.102" evidence="7"/>
<dbReference type="EMBL" id="AP012035">
    <property type="protein sequence ID" value="BAJ80331.1"/>
    <property type="molecule type" value="Genomic_DNA"/>
</dbReference>
<evidence type="ECO:0000259" key="6">
    <source>
        <dbReference type="PROSITE" id="PS50106"/>
    </source>
</evidence>
<dbReference type="Gene3D" id="3.30.750.44">
    <property type="match status" value="1"/>
</dbReference>
<name>F0J675_ACIMA</name>
<dbReference type="Gene3D" id="3.90.226.10">
    <property type="entry name" value="2-enoyl-CoA Hydratase, Chain A, domain 1"/>
    <property type="match status" value="1"/>
</dbReference>
<dbReference type="KEGG" id="amv:ACMV_09840"/>
<dbReference type="CDD" id="cd06782">
    <property type="entry name" value="cpPDZ_CPP-like"/>
    <property type="match status" value="1"/>
</dbReference>
<evidence type="ECO:0000256" key="3">
    <source>
        <dbReference type="ARBA" id="ARBA00022801"/>
    </source>
</evidence>
<evidence type="ECO:0000256" key="4">
    <source>
        <dbReference type="ARBA" id="ARBA00022825"/>
    </source>
</evidence>
<keyword evidence="2 5" id="KW-0645">Protease</keyword>
<dbReference type="GO" id="GO:0007165">
    <property type="term" value="P:signal transduction"/>
    <property type="evidence" value="ECO:0007669"/>
    <property type="project" value="TreeGrafter"/>
</dbReference>
<proteinExistence type="inferred from homology"/>
<dbReference type="NCBIfam" id="TIGR00225">
    <property type="entry name" value="prc"/>
    <property type="match status" value="1"/>
</dbReference>
<reference evidence="7 8" key="1">
    <citation type="submission" date="2010-12" db="EMBL/GenBank/DDBJ databases">
        <title>Whole genome sequence of Acidiphilium multivorum AIU301.</title>
        <authorList>
            <person name="Narita-Yamada S."/>
            <person name="Nakamura S."/>
            <person name="Ito N."/>
            <person name="Takarada H."/>
            <person name="Katano Y."/>
            <person name="Nakazawa H."/>
            <person name="Hosoyama A."/>
            <person name="Yamada R."/>
            <person name="Fujita N."/>
        </authorList>
    </citation>
    <scope>NUCLEOTIDE SEQUENCE [LARGE SCALE GENOMIC DNA]</scope>
    <source>
        <strain evidence="8">DSM 11245 / JCM 8867 / AIU301</strain>
    </source>
</reference>